<evidence type="ECO:0000256" key="1">
    <source>
        <dbReference type="SAM" id="Phobius"/>
    </source>
</evidence>
<keyword evidence="1" id="KW-0472">Membrane</keyword>
<keyword evidence="3" id="KW-1185">Reference proteome</keyword>
<gene>
    <name evidence="2" type="ORF">V565_016400</name>
</gene>
<name>A0A074S502_9AGAM</name>
<dbReference type="Proteomes" id="UP000027456">
    <property type="component" value="Unassembled WGS sequence"/>
</dbReference>
<accession>A0A074S502</accession>
<dbReference type="OrthoDB" id="10602260at2759"/>
<reference evidence="2 3" key="1">
    <citation type="submission" date="2013-12" db="EMBL/GenBank/DDBJ databases">
        <authorList>
            <person name="Cubeta M."/>
            <person name="Pakala S."/>
            <person name="Fedorova N."/>
            <person name="Thomas E."/>
            <person name="Dean R."/>
            <person name="Jabaji S."/>
            <person name="Neate S."/>
            <person name="Toda T."/>
            <person name="Tavantzis S."/>
            <person name="Vilgalys R."/>
            <person name="Bharathan N."/>
            <person name="Pakala S."/>
            <person name="Losada L.S."/>
            <person name="Zafar N."/>
            <person name="Nierman W."/>
        </authorList>
    </citation>
    <scope>NUCLEOTIDE SEQUENCE [LARGE SCALE GENOMIC DNA]</scope>
    <source>
        <strain evidence="2 3">123E</strain>
    </source>
</reference>
<dbReference type="EMBL" id="AZST01000026">
    <property type="protein sequence ID" value="KEP54491.1"/>
    <property type="molecule type" value="Genomic_DNA"/>
</dbReference>
<dbReference type="AlphaFoldDB" id="A0A074S502"/>
<dbReference type="HOGENOM" id="CLU_2456009_0_0_1"/>
<protein>
    <submittedName>
        <fullName evidence="2">Putative transmembrane protein</fullName>
    </submittedName>
</protein>
<keyword evidence="1" id="KW-1133">Transmembrane helix</keyword>
<proteinExistence type="predicted"/>
<feature type="transmembrane region" description="Helical" evidence="1">
    <location>
        <begin position="16"/>
        <end position="42"/>
    </location>
</feature>
<comment type="caution">
    <text evidence="2">The sequence shown here is derived from an EMBL/GenBank/DDBJ whole genome shotgun (WGS) entry which is preliminary data.</text>
</comment>
<organism evidence="2 3">
    <name type="scientific">Rhizoctonia solani 123E</name>
    <dbReference type="NCBI Taxonomy" id="1423351"/>
    <lineage>
        <taxon>Eukaryota</taxon>
        <taxon>Fungi</taxon>
        <taxon>Dikarya</taxon>
        <taxon>Basidiomycota</taxon>
        <taxon>Agaricomycotina</taxon>
        <taxon>Agaricomycetes</taxon>
        <taxon>Cantharellales</taxon>
        <taxon>Ceratobasidiaceae</taxon>
        <taxon>Rhizoctonia</taxon>
    </lineage>
</organism>
<evidence type="ECO:0000313" key="3">
    <source>
        <dbReference type="Proteomes" id="UP000027456"/>
    </source>
</evidence>
<keyword evidence="1 2" id="KW-0812">Transmembrane</keyword>
<sequence>MRFGSALNTRMQDTPLFYPVAVVLFALAMGFAILCVVASYFISSFVLGDEHNAVEHERKEDAILDDSEPMAEALAATAEVMNAVAGYLA</sequence>
<evidence type="ECO:0000313" key="2">
    <source>
        <dbReference type="EMBL" id="KEP54491.1"/>
    </source>
</evidence>